<dbReference type="Gene3D" id="1.10.418.50">
    <property type="entry name" value="Microtubule-binding protein MIP-T3"/>
    <property type="match status" value="1"/>
</dbReference>
<dbReference type="PANTHER" id="PTHR31363:SF0">
    <property type="entry name" value="TRAF3-INTERACTING PROTEIN 1"/>
    <property type="match status" value="1"/>
</dbReference>
<protein>
    <recommendedName>
        <fullName evidence="9">TRAF3-interacting protein 1</fullName>
    </recommendedName>
</protein>
<dbReference type="GO" id="GO:0042073">
    <property type="term" value="P:intraciliary transport"/>
    <property type="evidence" value="ECO:0007669"/>
    <property type="project" value="TreeGrafter"/>
</dbReference>
<name>A0A8B9Z8V7_9AVES</name>
<keyword evidence="15" id="KW-1185">Reference proteome</keyword>
<keyword evidence="5 10" id="KW-0175">Coiled coil</keyword>
<dbReference type="InterPro" id="IPR042576">
    <property type="entry name" value="TRAF3IP1_N_sf"/>
</dbReference>
<dbReference type="GO" id="GO:0030992">
    <property type="term" value="C:intraciliary transport particle B"/>
    <property type="evidence" value="ECO:0007669"/>
    <property type="project" value="TreeGrafter"/>
</dbReference>
<evidence type="ECO:0000256" key="1">
    <source>
        <dbReference type="ARBA" id="ARBA00004120"/>
    </source>
</evidence>
<dbReference type="InterPro" id="IPR040468">
    <property type="entry name" value="TRAF3IP1_N"/>
</dbReference>
<evidence type="ECO:0000256" key="10">
    <source>
        <dbReference type="SAM" id="Coils"/>
    </source>
</evidence>
<accession>A0A8B9Z8V7</accession>
<dbReference type="GO" id="GO:0005930">
    <property type="term" value="C:axoneme"/>
    <property type="evidence" value="ECO:0007669"/>
    <property type="project" value="UniProtKB-SubCell"/>
</dbReference>
<keyword evidence="3" id="KW-0963">Cytoplasm</keyword>
<keyword evidence="6" id="KW-0206">Cytoskeleton</keyword>
<evidence type="ECO:0000259" key="12">
    <source>
        <dbReference type="Pfam" id="PF10243"/>
    </source>
</evidence>
<dbReference type="GO" id="GO:0008017">
    <property type="term" value="F:microtubule binding"/>
    <property type="evidence" value="ECO:0007669"/>
    <property type="project" value="InterPro"/>
</dbReference>
<dbReference type="Proteomes" id="UP000694555">
    <property type="component" value="Unplaced"/>
</dbReference>
<proteinExistence type="inferred from homology"/>
<dbReference type="InterPro" id="IPR041476">
    <property type="entry name" value="TRAF3IP1_C"/>
</dbReference>
<comment type="similarity">
    <text evidence="8">Belongs to the TRAF3IP1 family.</text>
</comment>
<dbReference type="Pfam" id="PF17749">
    <property type="entry name" value="MIP-T3_C"/>
    <property type="match status" value="1"/>
</dbReference>
<keyword evidence="7" id="KW-0966">Cell projection</keyword>
<evidence type="ECO:0000256" key="3">
    <source>
        <dbReference type="ARBA" id="ARBA00022490"/>
    </source>
</evidence>
<evidence type="ECO:0000313" key="14">
    <source>
        <dbReference type="Ensembl" id="ENSBJAP00000003724.1"/>
    </source>
</evidence>
<organism evidence="14 15">
    <name type="scientific">Buteo japonicus</name>
    <dbReference type="NCBI Taxonomy" id="224669"/>
    <lineage>
        <taxon>Eukaryota</taxon>
        <taxon>Metazoa</taxon>
        <taxon>Chordata</taxon>
        <taxon>Craniata</taxon>
        <taxon>Vertebrata</taxon>
        <taxon>Euteleostomi</taxon>
        <taxon>Archelosauria</taxon>
        <taxon>Archosauria</taxon>
        <taxon>Dinosauria</taxon>
        <taxon>Saurischia</taxon>
        <taxon>Theropoda</taxon>
        <taxon>Coelurosauria</taxon>
        <taxon>Aves</taxon>
        <taxon>Neognathae</taxon>
        <taxon>Neoaves</taxon>
        <taxon>Telluraves</taxon>
        <taxon>Accipitrimorphae</taxon>
        <taxon>Accipitriformes</taxon>
        <taxon>Accipitridae</taxon>
        <taxon>Accipitrinae</taxon>
        <taxon>Buteo</taxon>
    </lineage>
</organism>
<feature type="domain" description="TRAF3-interacting protein 1 N-terminal" evidence="12">
    <location>
        <begin position="21"/>
        <end position="100"/>
    </location>
</feature>
<evidence type="ECO:0000256" key="6">
    <source>
        <dbReference type="ARBA" id="ARBA00023212"/>
    </source>
</evidence>
<reference evidence="14" key="1">
    <citation type="submission" date="2025-08" db="UniProtKB">
        <authorList>
            <consortium name="Ensembl"/>
        </authorList>
    </citation>
    <scope>IDENTIFICATION</scope>
</reference>
<dbReference type="AlphaFoldDB" id="A0A8B9Z8V7"/>
<evidence type="ECO:0000256" key="7">
    <source>
        <dbReference type="ARBA" id="ARBA00023273"/>
    </source>
</evidence>
<feature type="region of interest" description="Disordered" evidence="11">
    <location>
        <begin position="329"/>
        <end position="348"/>
    </location>
</feature>
<dbReference type="PANTHER" id="PTHR31363">
    <property type="entry name" value="TRAF3-INTERACTING PROTEIN 1"/>
    <property type="match status" value="1"/>
</dbReference>
<dbReference type="GO" id="GO:0048731">
    <property type="term" value="P:system development"/>
    <property type="evidence" value="ECO:0007669"/>
    <property type="project" value="UniProtKB-ARBA"/>
</dbReference>
<dbReference type="FunFam" id="1.10.418.50:FF:000001">
    <property type="entry name" value="TRAF3-interacting protein 1 isoform X1"/>
    <property type="match status" value="1"/>
</dbReference>
<evidence type="ECO:0000259" key="13">
    <source>
        <dbReference type="Pfam" id="PF17749"/>
    </source>
</evidence>
<feature type="coiled-coil region" evidence="10">
    <location>
        <begin position="436"/>
        <end position="495"/>
    </location>
</feature>
<dbReference type="Ensembl" id="ENSBJAT00000003813.1">
    <property type="protein sequence ID" value="ENSBJAP00000003724.1"/>
    <property type="gene ID" value="ENSBJAG00000002612.1"/>
</dbReference>
<comment type="subcellular location">
    <subcellularLocation>
        <location evidence="2">Cytoplasm</location>
        <location evidence="2">Cytoskeleton</location>
        <location evidence="2">Cilium axoneme</location>
    </subcellularLocation>
    <subcellularLocation>
        <location evidence="1">Cytoplasm</location>
        <location evidence="1">Cytoskeleton</location>
        <location evidence="1">Cilium basal body</location>
    </subcellularLocation>
</comment>
<feature type="region of interest" description="Disordered" evidence="11">
    <location>
        <begin position="116"/>
        <end position="276"/>
    </location>
</feature>
<feature type="domain" description="TRAF3-interacting protein 1 C-terminal" evidence="13">
    <location>
        <begin position="398"/>
        <end position="517"/>
    </location>
</feature>
<reference evidence="14" key="2">
    <citation type="submission" date="2025-09" db="UniProtKB">
        <authorList>
            <consortium name="Ensembl"/>
        </authorList>
    </citation>
    <scope>IDENTIFICATION</scope>
</reference>
<evidence type="ECO:0000313" key="15">
    <source>
        <dbReference type="Proteomes" id="UP000694555"/>
    </source>
</evidence>
<evidence type="ECO:0000256" key="8">
    <source>
        <dbReference type="ARBA" id="ARBA00043971"/>
    </source>
</evidence>
<dbReference type="GO" id="GO:0048513">
    <property type="term" value="P:animal organ development"/>
    <property type="evidence" value="ECO:0007669"/>
    <property type="project" value="UniProtKB-ARBA"/>
</dbReference>
<evidence type="ECO:0000256" key="9">
    <source>
        <dbReference type="ARBA" id="ARBA00070492"/>
    </source>
</evidence>
<dbReference type="GO" id="GO:0036064">
    <property type="term" value="C:ciliary basal body"/>
    <property type="evidence" value="ECO:0007669"/>
    <property type="project" value="TreeGrafter"/>
</dbReference>
<dbReference type="GO" id="GO:0070507">
    <property type="term" value="P:regulation of microtubule cytoskeleton organization"/>
    <property type="evidence" value="ECO:0007669"/>
    <property type="project" value="TreeGrafter"/>
</dbReference>
<evidence type="ECO:0000256" key="2">
    <source>
        <dbReference type="ARBA" id="ARBA00004430"/>
    </source>
</evidence>
<evidence type="ECO:0000256" key="5">
    <source>
        <dbReference type="ARBA" id="ARBA00023054"/>
    </source>
</evidence>
<dbReference type="GO" id="GO:0060271">
    <property type="term" value="P:cilium assembly"/>
    <property type="evidence" value="ECO:0007669"/>
    <property type="project" value="TreeGrafter"/>
</dbReference>
<sequence>MELNRKGGLSCKQGLSLLSFSFILKVIRVTGFMKGLYTDFELKSDNVKDKDAKISFLQKAIDAVVMVTGEPLSVKPARVVAGHEPEKTNEFLQAIGKCCLNKLSSDVAVKRILAGERADAKGKPPSKSQDKESRESKTEEQKSHKEGRRDTEIKDRSSSRDRKPKGDLKESEEREKEKKQERERNKSRTTKQGRETEKNKGKGGIEREDDLEHDKGQEREKKNEGGREKDRLKGRDKDKARDREREKDRDRGKDRERDRQRDREKDREHLREHGKDKAEKKVIEVFNMAKFLLYLWFHLTINCFVIGTVEMKSVADGISEDSVAKLRIPRPSSARPAPPRVKRQESTEVLLPERSGSGKTVSNVIIDQQISDDDDDQFVVEAALLPPEMPDTEMEKPFISEAARKKERDLVAKEIEKFQVSIQTLCRSALTLGRIMDYIQEDMDAMKNELQMWRHENRQHAEALQKEQSITDSAVEPLKADLAELEQLIKDQQDKICAVKANILKNEEKIRRMVLSINLSSRR</sequence>
<evidence type="ECO:0000256" key="11">
    <source>
        <dbReference type="SAM" id="MobiDB-lite"/>
    </source>
</evidence>
<dbReference type="Pfam" id="PF10243">
    <property type="entry name" value="MIP-T3"/>
    <property type="match status" value="1"/>
</dbReference>
<keyword evidence="4" id="KW-0970">Cilium biogenesis/degradation</keyword>
<dbReference type="InterPro" id="IPR018799">
    <property type="entry name" value="TRAF3IP1"/>
</dbReference>
<evidence type="ECO:0000256" key="4">
    <source>
        <dbReference type="ARBA" id="ARBA00022794"/>
    </source>
</evidence>